<evidence type="ECO:0000256" key="1">
    <source>
        <dbReference type="ARBA" id="ARBA00004651"/>
    </source>
</evidence>
<dbReference type="PANTHER" id="PTHR43045:SF1">
    <property type="entry name" value="SHIKIMATE TRANSPORTER"/>
    <property type="match status" value="1"/>
</dbReference>
<keyword evidence="4 7" id="KW-0812">Transmembrane</keyword>
<feature type="transmembrane region" description="Helical" evidence="7">
    <location>
        <begin position="335"/>
        <end position="355"/>
    </location>
</feature>
<evidence type="ECO:0000256" key="5">
    <source>
        <dbReference type="ARBA" id="ARBA00022989"/>
    </source>
</evidence>
<name>A0A942Y989_9BACI</name>
<accession>A0A942Y989</accession>
<evidence type="ECO:0000313" key="9">
    <source>
        <dbReference type="EMBL" id="MBS4182048.1"/>
    </source>
</evidence>
<feature type="transmembrane region" description="Helical" evidence="7">
    <location>
        <begin position="64"/>
        <end position="84"/>
    </location>
</feature>
<feature type="transmembrane region" description="Helical" evidence="7">
    <location>
        <begin position="376"/>
        <end position="399"/>
    </location>
</feature>
<dbReference type="InterPro" id="IPR020846">
    <property type="entry name" value="MFS_dom"/>
</dbReference>
<proteinExistence type="predicted"/>
<dbReference type="SUPFAM" id="SSF103473">
    <property type="entry name" value="MFS general substrate transporter"/>
    <property type="match status" value="1"/>
</dbReference>
<protein>
    <submittedName>
        <fullName evidence="9">MHS family MFS transporter</fullName>
    </submittedName>
</protein>
<dbReference type="AlphaFoldDB" id="A0A942Y989"/>
<dbReference type="InterPro" id="IPR036259">
    <property type="entry name" value="MFS_trans_sf"/>
</dbReference>
<keyword evidence="2" id="KW-0813">Transport</keyword>
<feature type="transmembrane region" description="Helical" evidence="7">
    <location>
        <begin position="168"/>
        <end position="185"/>
    </location>
</feature>
<dbReference type="GO" id="GO:0022857">
    <property type="term" value="F:transmembrane transporter activity"/>
    <property type="evidence" value="ECO:0007669"/>
    <property type="project" value="InterPro"/>
</dbReference>
<comment type="subcellular location">
    <subcellularLocation>
        <location evidence="1">Cell membrane</location>
        <topology evidence="1">Multi-pass membrane protein</topology>
    </subcellularLocation>
</comment>
<keyword evidence="6 7" id="KW-0472">Membrane</keyword>
<feature type="transmembrane region" description="Helical" evidence="7">
    <location>
        <begin position="311"/>
        <end position="329"/>
    </location>
</feature>
<reference evidence="9" key="1">
    <citation type="submission" date="2021-05" db="EMBL/GenBank/DDBJ databases">
        <title>Novel Bacillus species.</title>
        <authorList>
            <person name="Liu G."/>
        </authorList>
    </citation>
    <scope>NUCLEOTIDE SEQUENCE</scope>
    <source>
        <strain evidence="9">FJAT-50051</strain>
    </source>
</reference>
<dbReference type="CDD" id="cd17369">
    <property type="entry name" value="MFS_ShiA_like"/>
    <property type="match status" value="1"/>
</dbReference>
<evidence type="ECO:0000256" key="3">
    <source>
        <dbReference type="ARBA" id="ARBA00022475"/>
    </source>
</evidence>
<dbReference type="PROSITE" id="PS50850">
    <property type="entry name" value="MFS"/>
    <property type="match status" value="1"/>
</dbReference>
<dbReference type="EMBL" id="JAGYPE010000002">
    <property type="protein sequence ID" value="MBS4182048.1"/>
    <property type="molecule type" value="Genomic_DNA"/>
</dbReference>
<feature type="transmembrane region" description="Helical" evidence="7">
    <location>
        <begin position="405"/>
        <end position="422"/>
    </location>
</feature>
<dbReference type="PANTHER" id="PTHR43045">
    <property type="entry name" value="SHIKIMATE TRANSPORTER"/>
    <property type="match status" value="1"/>
</dbReference>
<evidence type="ECO:0000256" key="7">
    <source>
        <dbReference type="SAM" id="Phobius"/>
    </source>
</evidence>
<dbReference type="GO" id="GO:0005886">
    <property type="term" value="C:plasma membrane"/>
    <property type="evidence" value="ECO:0007669"/>
    <property type="project" value="UniProtKB-SubCell"/>
</dbReference>
<evidence type="ECO:0000259" key="8">
    <source>
        <dbReference type="PROSITE" id="PS50850"/>
    </source>
</evidence>
<gene>
    <name evidence="9" type="ORF">KHB02_11695</name>
</gene>
<dbReference type="Gene3D" id="1.20.1250.20">
    <property type="entry name" value="MFS general substrate transporter like domains"/>
    <property type="match status" value="2"/>
</dbReference>
<feature type="transmembrane region" description="Helical" evidence="7">
    <location>
        <begin position="282"/>
        <end position="302"/>
    </location>
</feature>
<feature type="transmembrane region" description="Helical" evidence="7">
    <location>
        <begin position="96"/>
        <end position="117"/>
    </location>
</feature>
<feature type="transmembrane region" description="Helical" evidence="7">
    <location>
        <begin position="123"/>
        <end position="148"/>
    </location>
</feature>
<keyword evidence="5 7" id="KW-1133">Transmembrane helix</keyword>
<sequence length="451" mass="47737">MSDPSPVTTSTTPVLGTEHRKRVAIGSTVGTTIENYDFIGYGTAAGLYFGTAFFPDSDPVTATLLSFATLGVGFAARPLGGIIGGYLGDKIGRKPVLITSLLVMGLATFAIGCLPTVASVGVLAPILLVIVRIIQGLAFGAEWGGAILMTFEHAPWRRKGQYGSIPQAGFPLGLLLANLAFLASSGLPGDWVWRVPFLLSALLVFAGLWIRLKVEESPEFEGAKEEGRLEKNPLVAVLRNDWRNLLRAFCLRVAETAGYAVAITYMTSYLKDNALAQPSETIAAIVIAALIGFPATLFWGWLGDRIGRKPVYVFGTTVILLSGIPLFLMANTGSFGLIVVVFVVSFAICQNSLAGTQGAWFPELFETGTRSSGASLAYQLSAVVSGFTAAWAVSLFAAFGWVGPAVLFSFFGLVGLIAALLTKETNGPARRAENREAEQIATGAITTPARV</sequence>
<evidence type="ECO:0000256" key="2">
    <source>
        <dbReference type="ARBA" id="ARBA00022448"/>
    </source>
</evidence>
<evidence type="ECO:0000256" key="6">
    <source>
        <dbReference type="ARBA" id="ARBA00023136"/>
    </source>
</evidence>
<dbReference type="InterPro" id="IPR011701">
    <property type="entry name" value="MFS"/>
</dbReference>
<organism evidence="9">
    <name type="scientific">Neobacillus citreus</name>
    <dbReference type="NCBI Taxonomy" id="2833578"/>
    <lineage>
        <taxon>Bacteria</taxon>
        <taxon>Bacillati</taxon>
        <taxon>Bacillota</taxon>
        <taxon>Bacilli</taxon>
        <taxon>Bacillales</taxon>
        <taxon>Bacillaceae</taxon>
        <taxon>Neobacillus</taxon>
    </lineage>
</organism>
<keyword evidence="3" id="KW-1003">Cell membrane</keyword>
<comment type="caution">
    <text evidence="9">The sequence shown here is derived from an EMBL/GenBank/DDBJ whole genome shotgun (WGS) entry which is preliminary data.</text>
</comment>
<dbReference type="Pfam" id="PF07690">
    <property type="entry name" value="MFS_1"/>
    <property type="match status" value="1"/>
</dbReference>
<evidence type="ECO:0000256" key="4">
    <source>
        <dbReference type="ARBA" id="ARBA00022692"/>
    </source>
</evidence>
<feature type="transmembrane region" description="Helical" evidence="7">
    <location>
        <begin position="249"/>
        <end position="270"/>
    </location>
</feature>
<feature type="transmembrane region" description="Helical" evidence="7">
    <location>
        <begin position="191"/>
        <end position="210"/>
    </location>
</feature>
<feature type="domain" description="Major facilitator superfamily (MFS) profile" evidence="8">
    <location>
        <begin position="23"/>
        <end position="427"/>
    </location>
</feature>